<dbReference type="InterPro" id="IPR000086">
    <property type="entry name" value="NUDIX_hydrolase_dom"/>
</dbReference>
<evidence type="ECO:0000256" key="4">
    <source>
        <dbReference type="ARBA" id="ARBA00023229"/>
    </source>
</evidence>
<dbReference type="Gene3D" id="3.90.79.10">
    <property type="entry name" value="Nucleoside Triphosphate Pyrophosphohydrolase"/>
    <property type="match status" value="1"/>
</dbReference>
<dbReference type="SUPFAM" id="SSF55811">
    <property type="entry name" value="Nudix"/>
    <property type="match status" value="1"/>
</dbReference>
<dbReference type="PANTHER" id="PTHR10885:SF0">
    <property type="entry name" value="ISOPENTENYL-DIPHOSPHATE DELTA-ISOMERASE"/>
    <property type="match status" value="1"/>
</dbReference>
<dbReference type="GeneID" id="90767988"/>
<dbReference type="GO" id="GO:0004452">
    <property type="term" value="F:isopentenyl-diphosphate delta-isomerase activity"/>
    <property type="evidence" value="ECO:0007669"/>
    <property type="project" value="UniProtKB-UniRule"/>
</dbReference>
<protein>
    <recommendedName>
        <fullName evidence="3 6">Isopentenyl-diphosphate delta-isomerase</fullName>
        <ecNumber evidence="3 6">5.3.3.2</ecNumber>
    </recommendedName>
</protein>
<feature type="domain" description="Nudix hydrolase" evidence="8">
    <location>
        <begin position="33"/>
        <end position="167"/>
    </location>
</feature>
<dbReference type="KEGG" id="rpod:E0E05_11830"/>
<proteinExistence type="inferred from homology"/>
<evidence type="ECO:0000256" key="5">
    <source>
        <dbReference type="ARBA" id="ARBA00023235"/>
    </source>
</evidence>
<dbReference type="OrthoDB" id="9809458at2"/>
<dbReference type="GO" id="GO:0050992">
    <property type="term" value="P:dimethylallyl diphosphate biosynthetic process"/>
    <property type="evidence" value="ECO:0007669"/>
    <property type="project" value="UniProtKB-UniPathway"/>
</dbReference>
<keyword evidence="10" id="KW-1185">Reference proteome</keyword>
<gene>
    <name evidence="9" type="primary">idi</name>
    <name evidence="9" type="ORF">E0E05_11830</name>
</gene>
<feature type="active site" evidence="7">
    <location>
        <position position="116"/>
    </location>
</feature>
<dbReference type="RefSeq" id="WP_131616895.1">
    <property type="nucleotide sequence ID" value="NZ_CP036532.1"/>
</dbReference>
<evidence type="ECO:0000313" key="9">
    <source>
        <dbReference type="EMBL" id="QBK31225.1"/>
    </source>
</evidence>
<evidence type="ECO:0000256" key="3">
    <source>
        <dbReference type="ARBA" id="ARBA00012057"/>
    </source>
</evidence>
<dbReference type="NCBIfam" id="TIGR02150">
    <property type="entry name" value="IPP_isom_1"/>
    <property type="match status" value="1"/>
</dbReference>
<dbReference type="EMBL" id="CP036532">
    <property type="protein sequence ID" value="QBK31225.1"/>
    <property type="molecule type" value="Genomic_DNA"/>
</dbReference>
<evidence type="ECO:0000256" key="2">
    <source>
        <dbReference type="ARBA" id="ARBA00007579"/>
    </source>
</evidence>
<dbReference type="PROSITE" id="PS51462">
    <property type="entry name" value="NUDIX"/>
    <property type="match status" value="1"/>
</dbReference>
<evidence type="ECO:0000259" key="8">
    <source>
        <dbReference type="PROSITE" id="PS51462"/>
    </source>
</evidence>
<dbReference type="GO" id="GO:0005737">
    <property type="term" value="C:cytoplasm"/>
    <property type="evidence" value="ECO:0007669"/>
    <property type="project" value="TreeGrafter"/>
</dbReference>
<dbReference type="UniPathway" id="UPA00059">
    <property type="reaction ID" value="UER00104"/>
</dbReference>
<evidence type="ECO:0000256" key="7">
    <source>
        <dbReference type="PIRSR" id="PIRSR018427-1"/>
    </source>
</evidence>
<keyword evidence="5 9" id="KW-0413">Isomerase</keyword>
<dbReference type="PIRSF" id="PIRSF018427">
    <property type="entry name" value="Isopntndiph_ism"/>
    <property type="match status" value="1"/>
</dbReference>
<dbReference type="InterPro" id="IPR015797">
    <property type="entry name" value="NUDIX_hydrolase-like_dom_sf"/>
</dbReference>
<dbReference type="Pfam" id="PF00293">
    <property type="entry name" value="NUDIX"/>
    <property type="match status" value="1"/>
</dbReference>
<comment type="similarity">
    <text evidence="2">Belongs to the IPP isomerase type 1 family.</text>
</comment>
<keyword evidence="4" id="KW-0414">Isoprene biosynthesis</keyword>
<evidence type="ECO:0000313" key="10">
    <source>
        <dbReference type="Proteomes" id="UP000293719"/>
    </source>
</evidence>
<evidence type="ECO:0000256" key="1">
    <source>
        <dbReference type="ARBA" id="ARBA00004826"/>
    </source>
</evidence>
<organism evidence="9 10">
    <name type="scientific">Roseitalea porphyridii</name>
    <dbReference type="NCBI Taxonomy" id="1852022"/>
    <lineage>
        <taxon>Bacteria</taxon>
        <taxon>Pseudomonadati</taxon>
        <taxon>Pseudomonadota</taxon>
        <taxon>Alphaproteobacteria</taxon>
        <taxon>Hyphomicrobiales</taxon>
        <taxon>Ahrensiaceae</taxon>
        <taxon>Roseitalea</taxon>
    </lineage>
</organism>
<reference evidence="9 10" key="1">
    <citation type="journal article" date="2017" name="Int. J. Syst. Evol. Microbiol.">
        <title>Roseitalea porphyridii gen. nov., sp. nov., isolated from a red alga, and reclassification of Hoeflea suaedae Chung et al. 2013 as Pseudohoeflea suaedae gen. nov., comb. nov.</title>
        <authorList>
            <person name="Hyeon J.W."/>
            <person name="Jeong S.E."/>
            <person name="Baek K."/>
            <person name="Jeon C.O."/>
        </authorList>
    </citation>
    <scope>NUCLEOTIDE SEQUENCE [LARGE SCALE GENOMIC DNA]</scope>
    <source>
        <strain evidence="9 10">MA7-20</strain>
    </source>
</reference>
<dbReference type="PANTHER" id="PTHR10885">
    <property type="entry name" value="ISOPENTENYL-DIPHOSPHATE DELTA-ISOMERASE"/>
    <property type="match status" value="1"/>
</dbReference>
<name>A0A4P6V235_9HYPH</name>
<dbReference type="AlphaFoldDB" id="A0A4P6V235"/>
<accession>A0A4P6V235</accession>
<feature type="active site" evidence="7">
    <location>
        <position position="69"/>
    </location>
</feature>
<dbReference type="InterPro" id="IPR011876">
    <property type="entry name" value="IsopentenylPP_isomerase_typ1"/>
</dbReference>
<sequence length="177" mass="20046">MDTIRDTDTIIPAIAGDGSFYPIGKMQAHREAVLHLAVSVFVFSGDHLLIQKRAAHKYHCGGQWANTCCTHPHWDEPVATSAARRLREELGFGVPLIESHEVEYFADVGNGLHEHERVTMFVGHADRSTLEIRPNPDEVEDVRWVTAEALKADMADNPHAFTPWFRIYCDRFPDLKI</sequence>
<dbReference type="GO" id="GO:0009240">
    <property type="term" value="P:isopentenyl diphosphate biosynthetic process"/>
    <property type="evidence" value="ECO:0007669"/>
    <property type="project" value="TreeGrafter"/>
</dbReference>
<comment type="pathway">
    <text evidence="1">Isoprenoid biosynthesis; dimethylallyl diphosphate biosynthesis; dimethylallyl diphosphate from isopentenyl diphosphate: step 1/1.</text>
</comment>
<dbReference type="CDD" id="cd02885">
    <property type="entry name" value="NUDIX_IPP_Isomerase"/>
    <property type="match status" value="1"/>
</dbReference>
<evidence type="ECO:0000256" key="6">
    <source>
        <dbReference type="NCBIfam" id="TIGR02150"/>
    </source>
</evidence>
<dbReference type="Proteomes" id="UP000293719">
    <property type="component" value="Chromosome"/>
</dbReference>
<dbReference type="EC" id="5.3.3.2" evidence="3 6"/>